<dbReference type="RefSeq" id="WP_125206935.1">
    <property type="nucleotide sequence ID" value="NZ_JAPJOD010000041.1"/>
</dbReference>
<gene>
    <name evidence="4" type="ORF">CXF48_01515</name>
</gene>
<sequence>MGSTHTTTTGITADHDPATGAGAADTARTGHSAGRRRGTRTRRLAAAVLALGSAAALAACNDSTGSNGTGGSDAAGNSAPVTVTQTVVETQASSSPSQTSAAAGAKGSATLNSVVLGGQPVSLATDSARCEWGHDDGRDQLELDVDRPDGRDGLNVEIVADGENRLDDLSLETPTEEWEAEDAQRAQATVENDGDRWTVTSQVTDDKDHARTTELRAEFTCPR</sequence>
<dbReference type="EMBL" id="PQNK01000002">
    <property type="protein sequence ID" value="RRO87623.1"/>
    <property type="molecule type" value="Genomic_DNA"/>
</dbReference>
<feature type="region of interest" description="Disordered" evidence="3">
    <location>
        <begin position="175"/>
        <end position="195"/>
    </location>
</feature>
<keyword evidence="1" id="KW-1003">Cell membrane</keyword>
<feature type="region of interest" description="Disordered" evidence="3">
    <location>
        <begin position="204"/>
        <end position="223"/>
    </location>
</feature>
<evidence type="ECO:0000256" key="1">
    <source>
        <dbReference type="ARBA" id="ARBA00022475"/>
    </source>
</evidence>
<organism evidence="4 5">
    <name type="scientific">Corynebacterium bovis</name>
    <dbReference type="NCBI Taxonomy" id="36808"/>
    <lineage>
        <taxon>Bacteria</taxon>
        <taxon>Bacillati</taxon>
        <taxon>Actinomycetota</taxon>
        <taxon>Actinomycetes</taxon>
        <taxon>Mycobacteriales</taxon>
        <taxon>Corynebacteriaceae</taxon>
        <taxon>Corynebacterium</taxon>
    </lineage>
</organism>
<protein>
    <submittedName>
        <fullName evidence="4">Uncharacterized protein</fullName>
    </submittedName>
</protein>
<comment type="caution">
    <text evidence="4">The sequence shown here is derived from an EMBL/GenBank/DDBJ whole genome shotgun (WGS) entry which is preliminary data.</text>
</comment>
<evidence type="ECO:0000313" key="4">
    <source>
        <dbReference type="EMBL" id="RRO87623.1"/>
    </source>
</evidence>
<evidence type="ECO:0000256" key="2">
    <source>
        <dbReference type="ARBA" id="ARBA00023136"/>
    </source>
</evidence>
<accession>A0A426Q0Y6</accession>
<dbReference type="Pfam" id="PF05481">
    <property type="entry name" value="Myco_19_kDa"/>
    <property type="match status" value="1"/>
</dbReference>
<name>A0A426Q0Y6_9CORY</name>
<dbReference type="InterPro" id="IPR008691">
    <property type="entry name" value="LpqH"/>
</dbReference>
<evidence type="ECO:0000256" key="3">
    <source>
        <dbReference type="SAM" id="MobiDB-lite"/>
    </source>
</evidence>
<feature type="compositionally biased region" description="Basic and acidic residues" evidence="3">
    <location>
        <begin position="204"/>
        <end position="217"/>
    </location>
</feature>
<feature type="region of interest" description="Disordered" evidence="3">
    <location>
        <begin position="1"/>
        <end position="41"/>
    </location>
</feature>
<reference evidence="4 5" key="1">
    <citation type="submission" date="2018-01" db="EMBL/GenBank/DDBJ databases">
        <title>Twenty Corynebacterium bovis Genomes.</title>
        <authorList>
            <person name="Gulvik C.A."/>
        </authorList>
    </citation>
    <scope>NUCLEOTIDE SEQUENCE [LARGE SCALE GENOMIC DNA]</scope>
    <source>
        <strain evidence="4 5">F6900</strain>
    </source>
</reference>
<feature type="compositionally biased region" description="Low complexity" evidence="3">
    <location>
        <begin position="1"/>
        <end position="32"/>
    </location>
</feature>
<evidence type="ECO:0000313" key="5">
    <source>
        <dbReference type="Proteomes" id="UP000276526"/>
    </source>
</evidence>
<proteinExistence type="predicted"/>
<dbReference type="AlphaFoldDB" id="A0A426Q0Y6"/>
<dbReference type="Proteomes" id="UP000276526">
    <property type="component" value="Unassembled WGS sequence"/>
</dbReference>
<keyword evidence="2" id="KW-0472">Membrane</keyword>